<dbReference type="AlphaFoldDB" id="A0A8T2SCY7"/>
<organism evidence="4 5">
    <name type="scientific">Ceratopteris richardii</name>
    <name type="common">Triangle waterfern</name>
    <dbReference type="NCBI Taxonomy" id="49495"/>
    <lineage>
        <taxon>Eukaryota</taxon>
        <taxon>Viridiplantae</taxon>
        <taxon>Streptophyta</taxon>
        <taxon>Embryophyta</taxon>
        <taxon>Tracheophyta</taxon>
        <taxon>Polypodiopsida</taxon>
        <taxon>Polypodiidae</taxon>
        <taxon>Polypodiales</taxon>
        <taxon>Pteridineae</taxon>
        <taxon>Pteridaceae</taxon>
        <taxon>Parkerioideae</taxon>
        <taxon>Ceratopteris</taxon>
    </lineage>
</organism>
<keyword evidence="2" id="KW-0175">Coiled coil</keyword>
<dbReference type="GO" id="GO:0036158">
    <property type="term" value="P:outer dynein arm assembly"/>
    <property type="evidence" value="ECO:0007669"/>
    <property type="project" value="TreeGrafter"/>
</dbReference>
<protein>
    <recommendedName>
        <fullName evidence="3">CS domain-containing protein</fullName>
    </recommendedName>
</protein>
<gene>
    <name evidence="4" type="ORF">KP509_21G053700</name>
</gene>
<dbReference type="Proteomes" id="UP000825935">
    <property type="component" value="Chromosome 21"/>
</dbReference>
<dbReference type="EMBL" id="CM035426">
    <property type="protein sequence ID" value="KAH7315534.1"/>
    <property type="molecule type" value="Genomic_DNA"/>
</dbReference>
<evidence type="ECO:0000259" key="3">
    <source>
        <dbReference type="PROSITE" id="PS51203"/>
    </source>
</evidence>
<dbReference type="InterPro" id="IPR007052">
    <property type="entry name" value="CS_dom"/>
</dbReference>
<dbReference type="PANTHER" id="PTHR46492">
    <property type="entry name" value="DYNEIN ASSEMBLY FACTOR 4, AXONEMAL"/>
    <property type="match status" value="1"/>
</dbReference>
<evidence type="ECO:0000256" key="2">
    <source>
        <dbReference type="SAM" id="Coils"/>
    </source>
</evidence>
<accession>A0A8T2SCY7</accession>
<dbReference type="SUPFAM" id="SSF49764">
    <property type="entry name" value="HSP20-like chaperones"/>
    <property type="match status" value="1"/>
</dbReference>
<name>A0A8T2SCY7_CERRI</name>
<dbReference type="InterPro" id="IPR052004">
    <property type="entry name" value="Dynein_assembly_factor_4"/>
</dbReference>
<dbReference type="PROSITE" id="PS51203">
    <property type="entry name" value="CS"/>
    <property type="match status" value="1"/>
</dbReference>
<dbReference type="InterPro" id="IPR011990">
    <property type="entry name" value="TPR-like_helical_dom_sf"/>
</dbReference>
<dbReference type="PROSITE" id="PS50005">
    <property type="entry name" value="TPR"/>
    <property type="match status" value="1"/>
</dbReference>
<comment type="caution">
    <text evidence="4">The sequence shown here is derived from an EMBL/GenBank/DDBJ whole genome shotgun (WGS) entry which is preliminary data.</text>
</comment>
<dbReference type="Gene3D" id="2.60.40.790">
    <property type="match status" value="1"/>
</dbReference>
<reference evidence="4" key="1">
    <citation type="submission" date="2021-08" db="EMBL/GenBank/DDBJ databases">
        <title>WGS assembly of Ceratopteris richardii.</title>
        <authorList>
            <person name="Marchant D.B."/>
            <person name="Chen G."/>
            <person name="Jenkins J."/>
            <person name="Shu S."/>
            <person name="Leebens-Mack J."/>
            <person name="Grimwood J."/>
            <person name="Schmutz J."/>
            <person name="Soltis P."/>
            <person name="Soltis D."/>
            <person name="Chen Z.-H."/>
        </authorList>
    </citation>
    <scope>NUCLEOTIDE SEQUENCE</scope>
    <source>
        <strain evidence="4">Whitten #5841</strain>
        <tissue evidence="4">Leaf</tissue>
    </source>
</reference>
<dbReference type="OrthoDB" id="1911554at2759"/>
<feature type="coiled-coil region" evidence="2">
    <location>
        <begin position="95"/>
        <end position="122"/>
    </location>
</feature>
<dbReference type="Gene3D" id="1.25.40.10">
    <property type="entry name" value="Tetratricopeptide repeat domain"/>
    <property type="match status" value="1"/>
</dbReference>
<keyword evidence="1" id="KW-0802">TPR repeat</keyword>
<feature type="domain" description="CS" evidence="3">
    <location>
        <begin position="2"/>
        <end position="86"/>
    </location>
</feature>
<dbReference type="InterPro" id="IPR019734">
    <property type="entry name" value="TPR_rpt"/>
</dbReference>
<dbReference type="OMA" id="ELAAWHF"/>
<dbReference type="SMART" id="SM00028">
    <property type="entry name" value="TPR"/>
    <property type="match status" value="2"/>
</dbReference>
<dbReference type="PANTHER" id="PTHR46492:SF1">
    <property type="entry name" value="DYNEIN AXONEMAL ASSEMBLY FACTOR 4"/>
    <property type="match status" value="1"/>
</dbReference>
<sequence length="461" mass="52451">MPITPSYSWQESPTWVTIHVALRSVSLSNIDIITTDCYIKVNCSPYLFQVDLFEDIESNKSSAVVDNGVVRFFLVKKQHSLWGRLHAVGEKKGIISKRERSLEESRERSNKLKADAKVKTAQLERLSVQSQMKLDEEKRKLVEERKSKELKLERDRIQSWQTNLEDRADINCTRDSISKGIEDANNASSINNSLTADFAHFEASDDCFDLNHSQDKPQEIKQYPKAPEVTNTILPAPRQSVSICVKFTPKSLSLNLPARESRDKLRLKEKKATNVDTIDVSEREPLFLQDKGDEFYMRNDFSSAVNAYTEALQKDPTLLLSLANRAACFLKLNQFQKCIDDCSKSLILIEEENINIPWESETTSEASNIDRVCEGARSEACPNSGLESVAEESLNILQDFIHSKEGDKKRWVGSARKKILVRRCMAWCKLKQFDKAKEDFSEASVSNIPVEDLMKTLGITE</sequence>
<dbReference type="GO" id="GO:0036159">
    <property type="term" value="P:inner dynein arm assembly"/>
    <property type="evidence" value="ECO:0007669"/>
    <property type="project" value="TreeGrafter"/>
</dbReference>
<dbReference type="GO" id="GO:0003341">
    <property type="term" value="P:cilium movement"/>
    <property type="evidence" value="ECO:0007669"/>
    <property type="project" value="TreeGrafter"/>
</dbReference>
<dbReference type="InterPro" id="IPR008978">
    <property type="entry name" value="HSP20-like_chaperone"/>
</dbReference>
<evidence type="ECO:0000313" key="4">
    <source>
        <dbReference type="EMBL" id="KAH7315534.1"/>
    </source>
</evidence>
<evidence type="ECO:0000256" key="1">
    <source>
        <dbReference type="PROSITE-ProRule" id="PRU00339"/>
    </source>
</evidence>
<feature type="repeat" description="TPR" evidence="1">
    <location>
        <begin position="285"/>
        <end position="318"/>
    </location>
</feature>
<keyword evidence="5" id="KW-1185">Reference proteome</keyword>
<evidence type="ECO:0000313" key="5">
    <source>
        <dbReference type="Proteomes" id="UP000825935"/>
    </source>
</evidence>
<dbReference type="Pfam" id="PF04969">
    <property type="entry name" value="CS"/>
    <property type="match status" value="1"/>
</dbReference>
<dbReference type="SUPFAM" id="SSF48452">
    <property type="entry name" value="TPR-like"/>
    <property type="match status" value="1"/>
</dbReference>
<proteinExistence type="predicted"/>